<comment type="caution">
    <text evidence="1">The sequence shown here is derived from an EMBL/GenBank/DDBJ whole genome shotgun (WGS) entry which is preliminary data.</text>
</comment>
<evidence type="ECO:0000313" key="1">
    <source>
        <dbReference type="EMBL" id="PFT45890.1"/>
    </source>
</evidence>
<gene>
    <name evidence="1" type="ORF">COK72_14025</name>
</gene>
<evidence type="ECO:0008006" key="3">
    <source>
        <dbReference type="Google" id="ProtNLM"/>
    </source>
</evidence>
<dbReference type="NCBIfam" id="NF033495">
    <property type="entry name" value="phage_BC1881"/>
    <property type="match status" value="1"/>
</dbReference>
<proteinExistence type="predicted"/>
<name>A0A9X7AMV1_BACTU</name>
<evidence type="ECO:0000313" key="2">
    <source>
        <dbReference type="Proteomes" id="UP000226106"/>
    </source>
</evidence>
<organism evidence="1 2">
    <name type="scientific">Bacillus thuringiensis</name>
    <dbReference type="NCBI Taxonomy" id="1428"/>
    <lineage>
        <taxon>Bacteria</taxon>
        <taxon>Bacillati</taxon>
        <taxon>Bacillota</taxon>
        <taxon>Bacilli</taxon>
        <taxon>Bacillales</taxon>
        <taxon>Bacillaceae</taxon>
        <taxon>Bacillus</taxon>
        <taxon>Bacillus cereus group</taxon>
    </lineage>
</organism>
<dbReference type="InterPro" id="IPR047901">
    <property type="entry name" value="BC1881-like"/>
</dbReference>
<accession>A0A9X7AMV1</accession>
<dbReference type="EMBL" id="NVCO01000039">
    <property type="protein sequence ID" value="PFT45890.1"/>
    <property type="molecule type" value="Genomic_DNA"/>
</dbReference>
<sequence length="50" mass="5615">MDQKHIDTKNLSKELSKREKVTTICVEAYEKIEVGGVVVDGPAMIHICKE</sequence>
<protein>
    <recommendedName>
        <fullName evidence="3">BC1881 family protein</fullName>
    </recommendedName>
</protein>
<reference evidence="1 2" key="1">
    <citation type="submission" date="2017-09" db="EMBL/GenBank/DDBJ databases">
        <title>Large-scale bioinformatics analysis of Bacillus genomes uncovers conserved roles of natural products in bacterial physiology.</title>
        <authorList>
            <consortium name="Agbiome Team Llc"/>
            <person name="Bleich R.M."/>
            <person name="Grubbs K.J."/>
            <person name="Santa Maria K.C."/>
            <person name="Allen S.E."/>
            <person name="Farag S."/>
            <person name="Shank E.A."/>
            <person name="Bowers A."/>
        </authorList>
    </citation>
    <scope>NUCLEOTIDE SEQUENCE [LARGE SCALE GENOMIC DNA]</scope>
    <source>
        <strain evidence="1 2">AFS065400</strain>
    </source>
</reference>
<dbReference type="AlphaFoldDB" id="A0A9X7AMV1"/>
<dbReference type="RefSeq" id="WP_098640588.1">
    <property type="nucleotide sequence ID" value="NZ_NVCO01000039.1"/>
</dbReference>
<dbReference type="Proteomes" id="UP000226106">
    <property type="component" value="Unassembled WGS sequence"/>
</dbReference>